<evidence type="ECO:0000259" key="1">
    <source>
        <dbReference type="PROSITE" id="PS50404"/>
    </source>
</evidence>
<dbReference type="PANTHER" id="PTHR42673">
    <property type="entry name" value="MALEYLACETOACETATE ISOMERASE"/>
    <property type="match status" value="1"/>
</dbReference>
<dbReference type="Gene3D" id="3.40.30.10">
    <property type="entry name" value="Glutaredoxin"/>
    <property type="match status" value="1"/>
</dbReference>
<dbReference type="Gene3D" id="1.20.1050.10">
    <property type="match status" value="1"/>
</dbReference>
<dbReference type="InterPro" id="IPR036282">
    <property type="entry name" value="Glutathione-S-Trfase_C_sf"/>
</dbReference>
<evidence type="ECO:0000313" key="2">
    <source>
        <dbReference type="EMBL" id="TGK07602.1"/>
    </source>
</evidence>
<dbReference type="Pfam" id="PF13409">
    <property type="entry name" value="GST_N_2"/>
    <property type="match status" value="1"/>
</dbReference>
<dbReference type="OrthoDB" id="9799538at2"/>
<dbReference type="CDD" id="cd03194">
    <property type="entry name" value="GST_C_3"/>
    <property type="match status" value="1"/>
</dbReference>
<comment type="caution">
    <text evidence="2">The sequence shown here is derived from an EMBL/GenBank/DDBJ whole genome shotgun (WGS) entry which is preliminary data.</text>
</comment>
<proteinExistence type="predicted"/>
<dbReference type="InterPro" id="IPR004045">
    <property type="entry name" value="Glutathione_S-Trfase_N"/>
</dbReference>
<protein>
    <submittedName>
        <fullName evidence="2">Glutathione S-transferase family protein</fullName>
    </submittedName>
</protein>
<dbReference type="Pfam" id="PF13410">
    <property type="entry name" value="GST_C_2"/>
    <property type="match status" value="1"/>
</dbReference>
<reference evidence="2" key="1">
    <citation type="journal article" date="2019" name="PLoS Negl. Trop. Dis.">
        <title>Revisiting the worldwide diversity of Leptospira species in the environment.</title>
        <authorList>
            <person name="Vincent A.T."/>
            <person name="Schiettekatte O."/>
            <person name="Bourhy P."/>
            <person name="Veyrier F.J."/>
            <person name="Picardeau M."/>
        </authorList>
    </citation>
    <scope>NUCLEOTIDE SEQUENCE [LARGE SCALE GENOMIC DNA]</scope>
    <source>
        <strain evidence="2">SSS9</strain>
    </source>
</reference>
<dbReference type="GO" id="GO:0006559">
    <property type="term" value="P:L-phenylalanine catabolic process"/>
    <property type="evidence" value="ECO:0007669"/>
    <property type="project" value="TreeGrafter"/>
</dbReference>
<dbReference type="SFLD" id="SFLDG00358">
    <property type="entry name" value="Main_(cytGST)"/>
    <property type="match status" value="1"/>
</dbReference>
<dbReference type="EMBL" id="RQEP01000005">
    <property type="protein sequence ID" value="TGK07602.1"/>
    <property type="molecule type" value="Genomic_DNA"/>
</dbReference>
<evidence type="ECO:0000313" key="3">
    <source>
        <dbReference type="Proteomes" id="UP000297453"/>
    </source>
</evidence>
<dbReference type="PROSITE" id="PS50404">
    <property type="entry name" value="GST_NTER"/>
    <property type="match status" value="1"/>
</dbReference>
<dbReference type="SFLD" id="SFLDS00019">
    <property type="entry name" value="Glutathione_Transferase_(cytos"/>
    <property type="match status" value="1"/>
</dbReference>
<gene>
    <name evidence="2" type="ORF">EHO59_05745</name>
</gene>
<keyword evidence="3" id="KW-1185">Reference proteome</keyword>
<dbReference type="GO" id="GO:0016034">
    <property type="term" value="F:maleylacetoacetate isomerase activity"/>
    <property type="evidence" value="ECO:0007669"/>
    <property type="project" value="TreeGrafter"/>
</dbReference>
<dbReference type="FunFam" id="3.40.30.10:FF:000206">
    <property type="entry name" value="Probable glutathione S-transferase"/>
    <property type="match status" value="1"/>
</dbReference>
<dbReference type="GO" id="GO:0004364">
    <property type="term" value="F:glutathione transferase activity"/>
    <property type="evidence" value="ECO:0007669"/>
    <property type="project" value="TreeGrafter"/>
</dbReference>
<dbReference type="InterPro" id="IPR036249">
    <property type="entry name" value="Thioredoxin-like_sf"/>
</dbReference>
<organism evidence="2 3">
    <name type="scientific">Leptospira semungkisensis</name>
    <dbReference type="NCBI Taxonomy" id="2484985"/>
    <lineage>
        <taxon>Bacteria</taxon>
        <taxon>Pseudomonadati</taxon>
        <taxon>Spirochaetota</taxon>
        <taxon>Spirochaetia</taxon>
        <taxon>Leptospirales</taxon>
        <taxon>Leptospiraceae</taxon>
        <taxon>Leptospira</taxon>
    </lineage>
</organism>
<dbReference type="AlphaFoldDB" id="A0A4R9G7K2"/>
<dbReference type="CDD" id="cd03043">
    <property type="entry name" value="GST_N_1"/>
    <property type="match status" value="1"/>
</dbReference>
<dbReference type="PANTHER" id="PTHR42673:SF4">
    <property type="entry name" value="MALEYLACETOACETATE ISOMERASE"/>
    <property type="match status" value="1"/>
</dbReference>
<feature type="domain" description="GST N-terminal" evidence="1">
    <location>
        <begin position="4"/>
        <end position="84"/>
    </location>
</feature>
<keyword evidence="2" id="KW-0808">Transferase</keyword>
<dbReference type="SUPFAM" id="SSF52833">
    <property type="entry name" value="Thioredoxin-like"/>
    <property type="match status" value="1"/>
</dbReference>
<dbReference type="Proteomes" id="UP000297453">
    <property type="component" value="Unassembled WGS sequence"/>
</dbReference>
<dbReference type="GO" id="GO:0006749">
    <property type="term" value="P:glutathione metabolic process"/>
    <property type="evidence" value="ECO:0007669"/>
    <property type="project" value="TreeGrafter"/>
</dbReference>
<dbReference type="SUPFAM" id="SSF47616">
    <property type="entry name" value="GST C-terminal domain-like"/>
    <property type="match status" value="1"/>
</dbReference>
<accession>A0A4R9G7K2</accession>
<sequence>MSELTLVIGNKNISSWSFRPWILLKQSGISFQEIPMKLYTPEYSASIDKYSPSGKVPVLNDSGLQIWDSLSISEYLAEKFPEKELWPKDTAARAQARSIVAEMHSGFSAMRTHLGMNYCGRFNKEIPADALKDITRVQAIWTHCLESHGGPFLFGKKFGIADAFYTPVVSRFLTYGVELSPKALEYVNTISGLVSYQFWGEGAKAEVG</sequence>
<dbReference type="InterPro" id="IPR040079">
    <property type="entry name" value="Glutathione_S-Trfase"/>
</dbReference>
<name>A0A4R9G7K2_9LEPT</name>
<dbReference type="RefSeq" id="WP_135585618.1">
    <property type="nucleotide sequence ID" value="NZ_RQEP01000005.1"/>
</dbReference>